<comment type="caution">
    <text evidence="3">The sequence shown here is derived from an EMBL/GenBank/DDBJ whole genome shotgun (WGS) entry which is preliminary data.</text>
</comment>
<reference evidence="4" key="1">
    <citation type="journal article" date="2019" name="Int. J. Syst. Evol. Microbiol.">
        <title>The Global Catalogue of Microorganisms (GCM) 10K type strain sequencing project: providing services to taxonomists for standard genome sequencing and annotation.</title>
        <authorList>
            <consortium name="The Broad Institute Genomics Platform"/>
            <consortium name="The Broad Institute Genome Sequencing Center for Infectious Disease"/>
            <person name="Wu L."/>
            <person name="Ma J."/>
        </authorList>
    </citation>
    <scope>NUCLEOTIDE SEQUENCE [LARGE SCALE GENOMIC DNA]</scope>
    <source>
        <strain evidence="4">JCM 18053</strain>
    </source>
</reference>
<dbReference type="EMBL" id="BAABIA010000001">
    <property type="protein sequence ID" value="GAA5133058.1"/>
    <property type="molecule type" value="Genomic_DNA"/>
</dbReference>
<evidence type="ECO:0000313" key="3">
    <source>
        <dbReference type="EMBL" id="GAA5133058.1"/>
    </source>
</evidence>
<keyword evidence="1" id="KW-0472">Membrane</keyword>
<evidence type="ECO:0000313" key="4">
    <source>
        <dbReference type="Proteomes" id="UP001499852"/>
    </source>
</evidence>
<protein>
    <submittedName>
        <fullName evidence="3">Uncharacterized protein</fullName>
    </submittedName>
</protein>
<proteinExistence type="predicted"/>
<feature type="signal peptide" evidence="2">
    <location>
        <begin position="1"/>
        <end position="21"/>
    </location>
</feature>
<keyword evidence="1" id="KW-0812">Transmembrane</keyword>
<evidence type="ECO:0000256" key="2">
    <source>
        <dbReference type="SAM" id="SignalP"/>
    </source>
</evidence>
<keyword evidence="2" id="KW-0732">Signal</keyword>
<keyword evidence="1" id="KW-1133">Transmembrane helix</keyword>
<gene>
    <name evidence="3" type="ORF">GCM10023213_02210</name>
</gene>
<name>A0ABP9NSM8_9BACT</name>
<feature type="chain" id="PRO_5045157293" evidence="2">
    <location>
        <begin position="22"/>
        <end position="73"/>
    </location>
</feature>
<organism evidence="3 4">
    <name type="scientific">Prosthecobacter algae</name>
    <dbReference type="NCBI Taxonomy" id="1144682"/>
    <lineage>
        <taxon>Bacteria</taxon>
        <taxon>Pseudomonadati</taxon>
        <taxon>Verrucomicrobiota</taxon>
        <taxon>Verrucomicrobiia</taxon>
        <taxon>Verrucomicrobiales</taxon>
        <taxon>Verrucomicrobiaceae</taxon>
        <taxon>Prosthecobacter</taxon>
    </lineage>
</organism>
<feature type="transmembrane region" description="Helical" evidence="1">
    <location>
        <begin position="37"/>
        <end position="58"/>
    </location>
</feature>
<keyword evidence="4" id="KW-1185">Reference proteome</keyword>
<dbReference type="Proteomes" id="UP001499852">
    <property type="component" value="Unassembled WGS sequence"/>
</dbReference>
<evidence type="ECO:0000256" key="1">
    <source>
        <dbReference type="SAM" id="Phobius"/>
    </source>
</evidence>
<accession>A0ABP9NSM8</accession>
<sequence>MSKSFPLASFMNASLFQFACATCRPDPGSVMAQAQDLAVLVMLGFLALGMGAVGLIFFNFVRKQNRLSADAQF</sequence>